<feature type="domain" description="DUF305" evidence="2">
    <location>
        <begin position="60"/>
        <end position="203"/>
    </location>
</feature>
<dbReference type="EMBL" id="BLKT01000003">
    <property type="protein sequence ID" value="GFG57092.1"/>
    <property type="molecule type" value="Genomic_DNA"/>
</dbReference>
<reference evidence="3 4" key="1">
    <citation type="journal article" date="2019" name="Emerg. Microbes Infect.">
        <title>Comprehensive subspecies identification of 175 nontuberculous mycobacteria species based on 7547 genomic profiles.</title>
        <authorList>
            <person name="Matsumoto Y."/>
            <person name="Kinjo T."/>
            <person name="Motooka D."/>
            <person name="Nabeya D."/>
            <person name="Jung N."/>
            <person name="Uechi K."/>
            <person name="Horii T."/>
            <person name="Iida T."/>
            <person name="Fujita J."/>
            <person name="Nakamura S."/>
        </authorList>
    </citation>
    <scope>NUCLEOTIDE SEQUENCE [LARGE SCALE GENOMIC DNA]</scope>
    <source>
        <strain evidence="3 4">JCM 13392</strain>
    </source>
</reference>
<dbReference type="RefSeq" id="WP_193488444.1">
    <property type="nucleotide sequence ID" value="NZ_BAAAMC010000003.1"/>
</dbReference>
<dbReference type="Pfam" id="PF03713">
    <property type="entry name" value="DUF305"/>
    <property type="match status" value="1"/>
</dbReference>
<feature type="signal peptide" evidence="1">
    <location>
        <begin position="1"/>
        <end position="31"/>
    </location>
</feature>
<sequence length="206" mass="21890">MTVRTSTRLAAGTAALAAALFMTACTSSEQASDGHTDHSQESTEQEPVIAGEPAAFNDADVTFASMMVPHHEQAVELSALVPDRSTNPELTALAQQIQAAQEPEINTMNAFLVQWNQGADQHAGHDMSSMEGMVDAATMTRLESLQGAEFDTLWLQSMIAHHEGAIAMAKTELADGTNPDAKALAQHIIDGQQAEIDQMKTMLGGS</sequence>
<evidence type="ECO:0000313" key="3">
    <source>
        <dbReference type="EMBL" id="GFG57092.1"/>
    </source>
</evidence>
<evidence type="ECO:0000256" key="1">
    <source>
        <dbReference type="SAM" id="SignalP"/>
    </source>
</evidence>
<gene>
    <name evidence="3" type="ORF">MMUR_12280</name>
</gene>
<accession>A0A7I9WH59</accession>
<evidence type="ECO:0000313" key="4">
    <source>
        <dbReference type="Proteomes" id="UP000465241"/>
    </source>
</evidence>
<keyword evidence="4" id="KW-1185">Reference proteome</keyword>
<dbReference type="Gene3D" id="1.20.1260.10">
    <property type="match status" value="1"/>
</dbReference>
<dbReference type="PROSITE" id="PS51257">
    <property type="entry name" value="PROKAR_LIPOPROTEIN"/>
    <property type="match status" value="1"/>
</dbReference>
<comment type="caution">
    <text evidence="3">The sequence shown here is derived from an EMBL/GenBank/DDBJ whole genome shotgun (WGS) entry which is preliminary data.</text>
</comment>
<dbReference type="PANTHER" id="PTHR36933">
    <property type="entry name" value="SLL0788 PROTEIN"/>
    <property type="match status" value="1"/>
</dbReference>
<feature type="chain" id="PRO_5029732288" description="DUF305 domain-containing protein" evidence="1">
    <location>
        <begin position="32"/>
        <end position="206"/>
    </location>
</feature>
<dbReference type="AlphaFoldDB" id="A0A7I9WH59"/>
<evidence type="ECO:0000259" key="2">
    <source>
        <dbReference type="Pfam" id="PF03713"/>
    </source>
</evidence>
<proteinExistence type="predicted"/>
<dbReference type="InterPro" id="IPR005183">
    <property type="entry name" value="DUF305_CopM-like"/>
</dbReference>
<organism evidence="3 4">
    <name type="scientific">Mycolicibacterium murale</name>
    <dbReference type="NCBI Taxonomy" id="182220"/>
    <lineage>
        <taxon>Bacteria</taxon>
        <taxon>Bacillati</taxon>
        <taxon>Actinomycetota</taxon>
        <taxon>Actinomycetes</taxon>
        <taxon>Mycobacteriales</taxon>
        <taxon>Mycobacteriaceae</taxon>
        <taxon>Mycolicibacterium</taxon>
    </lineage>
</organism>
<dbReference type="PANTHER" id="PTHR36933:SF1">
    <property type="entry name" value="SLL0788 PROTEIN"/>
    <property type="match status" value="1"/>
</dbReference>
<name>A0A7I9WH59_9MYCO</name>
<dbReference type="Proteomes" id="UP000465241">
    <property type="component" value="Unassembled WGS sequence"/>
</dbReference>
<keyword evidence="1" id="KW-0732">Signal</keyword>
<protein>
    <recommendedName>
        <fullName evidence="2">DUF305 domain-containing protein</fullName>
    </recommendedName>
</protein>
<dbReference type="InterPro" id="IPR012347">
    <property type="entry name" value="Ferritin-like"/>
</dbReference>